<accession>A0A174B0H1</accession>
<dbReference type="AlphaFoldDB" id="A0A174B0H1"/>
<dbReference type="GO" id="GO:0005886">
    <property type="term" value="C:plasma membrane"/>
    <property type="evidence" value="ECO:0007669"/>
    <property type="project" value="UniProtKB-SubCell"/>
</dbReference>
<evidence type="ECO:0000256" key="1">
    <source>
        <dbReference type="ARBA" id="ARBA00004651"/>
    </source>
</evidence>
<evidence type="ECO:0000256" key="5">
    <source>
        <dbReference type="ARBA" id="ARBA00023136"/>
    </source>
</evidence>
<comment type="subcellular location">
    <subcellularLocation>
        <location evidence="1 6">Cell membrane</location>
        <topology evidence="1 6">Multi-pass membrane protein</topology>
    </subcellularLocation>
</comment>
<dbReference type="OrthoDB" id="371137at2"/>
<dbReference type="PANTHER" id="PTHR12677:SF49">
    <property type="entry name" value="TVP38_TMEM64 FAMILY MEMBRANE PROTEIN"/>
    <property type="match status" value="1"/>
</dbReference>
<keyword evidence="3 6" id="KW-0812">Transmembrane</keyword>
<evidence type="ECO:0000256" key="4">
    <source>
        <dbReference type="ARBA" id="ARBA00022989"/>
    </source>
</evidence>
<keyword evidence="4 6" id="KW-1133">Transmembrane helix</keyword>
<feature type="domain" description="VTT" evidence="7">
    <location>
        <begin position="66"/>
        <end position="182"/>
    </location>
</feature>
<dbReference type="EMBL" id="CYZV01000009">
    <property type="protein sequence ID" value="CUN93145.1"/>
    <property type="molecule type" value="Genomic_DNA"/>
</dbReference>
<evidence type="ECO:0000256" key="3">
    <source>
        <dbReference type="ARBA" id="ARBA00022692"/>
    </source>
</evidence>
<keyword evidence="2 6" id="KW-1003">Cell membrane</keyword>
<feature type="transmembrane region" description="Helical" evidence="6">
    <location>
        <begin position="162"/>
        <end position="180"/>
    </location>
</feature>
<feature type="transmembrane region" description="Helical" evidence="6">
    <location>
        <begin position="186"/>
        <end position="209"/>
    </location>
</feature>
<dbReference type="InterPro" id="IPR015414">
    <property type="entry name" value="TMEM64"/>
</dbReference>
<evidence type="ECO:0000313" key="9">
    <source>
        <dbReference type="Proteomes" id="UP000095558"/>
    </source>
</evidence>
<evidence type="ECO:0000256" key="6">
    <source>
        <dbReference type="RuleBase" id="RU366058"/>
    </source>
</evidence>
<protein>
    <recommendedName>
        <fullName evidence="6">TVP38/TMEM64 family membrane protein</fullName>
    </recommendedName>
</protein>
<reference evidence="8 9" key="1">
    <citation type="submission" date="2015-09" db="EMBL/GenBank/DDBJ databases">
        <authorList>
            <consortium name="Pathogen Informatics"/>
        </authorList>
    </citation>
    <scope>NUCLEOTIDE SEQUENCE [LARGE SCALE GENOMIC DNA]</scope>
    <source>
        <strain evidence="8 9">2789STDY5834855</strain>
    </source>
</reference>
<feature type="transmembrane region" description="Helical" evidence="6">
    <location>
        <begin position="6"/>
        <end position="28"/>
    </location>
</feature>
<comment type="similarity">
    <text evidence="6">Belongs to the TVP38/TMEM64 family.</text>
</comment>
<dbReference type="RefSeq" id="WP_055275788.1">
    <property type="nucleotide sequence ID" value="NZ_CYZV01000009.1"/>
</dbReference>
<keyword evidence="5 6" id="KW-0472">Membrane</keyword>
<evidence type="ECO:0000313" key="8">
    <source>
        <dbReference type="EMBL" id="CUN93145.1"/>
    </source>
</evidence>
<evidence type="ECO:0000256" key="2">
    <source>
        <dbReference type="ARBA" id="ARBA00022475"/>
    </source>
</evidence>
<dbReference type="Pfam" id="PF09335">
    <property type="entry name" value="VTT_dom"/>
    <property type="match status" value="1"/>
</dbReference>
<dbReference type="PANTHER" id="PTHR12677">
    <property type="entry name" value="GOLGI APPARATUS MEMBRANE PROTEIN TVP38-RELATED"/>
    <property type="match status" value="1"/>
</dbReference>
<proteinExistence type="inferred from homology"/>
<feature type="transmembrane region" description="Helical" evidence="6">
    <location>
        <begin position="49"/>
        <end position="79"/>
    </location>
</feature>
<organism evidence="8 9">
    <name type="scientific">Clostridium disporicum</name>
    <dbReference type="NCBI Taxonomy" id="84024"/>
    <lineage>
        <taxon>Bacteria</taxon>
        <taxon>Bacillati</taxon>
        <taxon>Bacillota</taxon>
        <taxon>Clostridia</taxon>
        <taxon>Eubacteriales</taxon>
        <taxon>Clostridiaceae</taxon>
        <taxon>Clostridium</taxon>
    </lineage>
</organism>
<name>A0A174B0H1_9CLOT</name>
<dbReference type="InterPro" id="IPR032816">
    <property type="entry name" value="VTT_dom"/>
</dbReference>
<dbReference type="Proteomes" id="UP000095558">
    <property type="component" value="Unassembled WGS sequence"/>
</dbReference>
<evidence type="ECO:0000259" key="7">
    <source>
        <dbReference type="Pfam" id="PF09335"/>
    </source>
</evidence>
<feature type="transmembrane region" description="Helical" evidence="6">
    <location>
        <begin position="85"/>
        <end position="107"/>
    </location>
</feature>
<gene>
    <name evidence="8" type="ORF">ERS852470_01039</name>
</gene>
<sequence>MNKNKKSYIAIFIIIAIALSIIGVKTLASNLNIDFSVDSLRQLIDSMKYSEFIFVILWCIRLISLIPGVTLMILGGLIFEPEKAVILSLVGVLISDIIVFFVARINLFKGLKEKISEKHPEIIELIDSYNYKILAVGVLCPVSPTDIIVFVSSYMGISFKKFTLIFTVSNMPAIFLYSYLGESFDGSIINTVMIVITLIITGVFSIKLWNEMKYKLIKDN</sequence>